<accession>L1KW30</accession>
<organism evidence="1 2">
    <name type="scientific">Streptomyces ipomoeae 91-03</name>
    <dbReference type="NCBI Taxonomy" id="698759"/>
    <lineage>
        <taxon>Bacteria</taxon>
        <taxon>Bacillati</taxon>
        <taxon>Actinomycetota</taxon>
        <taxon>Actinomycetes</taxon>
        <taxon>Kitasatosporales</taxon>
        <taxon>Streptomycetaceae</taxon>
        <taxon>Streptomyces</taxon>
    </lineage>
</organism>
<dbReference type="PATRIC" id="fig|698759.3.peg.4608"/>
<reference evidence="1 2" key="1">
    <citation type="submission" date="2012-11" db="EMBL/GenBank/DDBJ databases">
        <authorList>
            <person name="Huguet-Tapia J.C."/>
            <person name="Durkin A.S."/>
            <person name="Pettis G.S."/>
            <person name="Badger J.H."/>
        </authorList>
    </citation>
    <scope>NUCLEOTIDE SEQUENCE [LARGE SCALE GENOMIC DNA]</scope>
    <source>
        <strain evidence="1 2">91-03</strain>
    </source>
</reference>
<dbReference type="Proteomes" id="UP000010411">
    <property type="component" value="Unassembled WGS sequence"/>
</dbReference>
<keyword evidence="2" id="KW-1185">Reference proteome</keyword>
<evidence type="ECO:0000313" key="2">
    <source>
        <dbReference type="Proteomes" id="UP000010411"/>
    </source>
</evidence>
<name>L1KW30_9ACTN</name>
<comment type="caution">
    <text evidence="1">The sequence shown here is derived from an EMBL/GenBank/DDBJ whole genome shotgun (WGS) entry which is preliminary data.</text>
</comment>
<feature type="non-terminal residue" evidence="1">
    <location>
        <position position="1"/>
    </location>
</feature>
<gene>
    <name evidence="1" type="ORF">STRIP9103_09705</name>
</gene>
<evidence type="ECO:0000313" key="1">
    <source>
        <dbReference type="EMBL" id="EKX64749.1"/>
    </source>
</evidence>
<sequence length="69" mass="7149">SASPAISRRNCPGGRGPFRLTCSARVGPGMKRVAIQGRALSVSVSTTGAVKARLTRTPDRPHPGAIIEP</sequence>
<dbReference type="EMBL" id="AEJC01000351">
    <property type="protein sequence ID" value="EKX64749.1"/>
    <property type="molecule type" value="Genomic_DNA"/>
</dbReference>
<proteinExistence type="predicted"/>
<protein>
    <submittedName>
        <fullName evidence="1">Uncharacterized protein</fullName>
    </submittedName>
</protein>
<dbReference type="AlphaFoldDB" id="L1KW30"/>